<sequence>MKKSKKANRRGSIFSLLINNYILFTVIIIISAILINNVSNYLIFGDYDAILGLTKKYQNYLKEEKFNKLNLKEITGEDGTIEILDENYNLIYSLGKDINKEKYNEDEINAIPNYRKDDTYLNIYDYYSENGESYKLIIAESYYSEGVISNSLKSTSKWFKVLDKNLNVILESDNAPAKKNYTEKEIIYMRGYYNNGLFIEKYQYINNDGIKRTAIIKSRELYTNSFFKKMNILTKIDFVVFGIAYIILVVIFVFVLRSKFYEPLEKLNKAMELLTEGKRKKPVDYSGPREFVDICDRFNIMVSKLEDSENQRKKLMNDKERMMADISHDLKTPITSIQGYAKALSDGIIADEDKDKYIKIIYEKSKKLTELINIFHEYSKLEHPDFNLIFEKVDLSEYLRAYIALKYEDIVESGFNIEVDIPEKEMEIKIDKVQLQRVFDNILGNSIKHNEKGTNIYVSLKEKNDIYEIIIADDGKGISKDIANNIFEAFTVGDESRNSKQGSGLGLAIAKTIVDLHGGTIELEPESLKKFSTQFKIILKKNPKL</sequence>
<evidence type="ECO:0000256" key="14">
    <source>
        <dbReference type="SAM" id="Phobius"/>
    </source>
</evidence>
<keyword evidence="12" id="KW-0902">Two-component regulatory system</keyword>
<dbReference type="InterPro" id="IPR003661">
    <property type="entry name" value="HisK_dim/P_dom"/>
</dbReference>
<organism evidence="17 18">
    <name type="scientific">Clostridium lentum</name>
    <dbReference type="NCBI Taxonomy" id="2763037"/>
    <lineage>
        <taxon>Bacteria</taxon>
        <taxon>Bacillati</taxon>
        <taxon>Bacillota</taxon>
        <taxon>Clostridia</taxon>
        <taxon>Eubacteriales</taxon>
        <taxon>Clostridiaceae</taxon>
        <taxon>Clostridium</taxon>
    </lineage>
</organism>
<keyword evidence="11 14" id="KW-1133">Transmembrane helix</keyword>
<keyword evidence="4" id="KW-1003">Cell membrane</keyword>
<evidence type="ECO:0000259" key="16">
    <source>
        <dbReference type="PROSITE" id="PS50885"/>
    </source>
</evidence>
<dbReference type="EMBL" id="JACOOQ010000001">
    <property type="protein sequence ID" value="MBC5638977.1"/>
    <property type="molecule type" value="Genomic_DNA"/>
</dbReference>
<dbReference type="InterPro" id="IPR004358">
    <property type="entry name" value="Sig_transdc_His_kin-like_C"/>
</dbReference>
<proteinExistence type="predicted"/>
<evidence type="ECO:0000256" key="4">
    <source>
        <dbReference type="ARBA" id="ARBA00022475"/>
    </source>
</evidence>
<dbReference type="InterPro" id="IPR005467">
    <property type="entry name" value="His_kinase_dom"/>
</dbReference>
<dbReference type="GO" id="GO:0005886">
    <property type="term" value="C:plasma membrane"/>
    <property type="evidence" value="ECO:0007669"/>
    <property type="project" value="UniProtKB-SubCell"/>
</dbReference>
<evidence type="ECO:0000256" key="3">
    <source>
        <dbReference type="ARBA" id="ARBA00012438"/>
    </source>
</evidence>
<keyword evidence="10" id="KW-0067">ATP-binding</keyword>
<feature type="transmembrane region" description="Helical" evidence="14">
    <location>
        <begin position="12"/>
        <end position="35"/>
    </location>
</feature>
<evidence type="ECO:0000256" key="5">
    <source>
        <dbReference type="ARBA" id="ARBA00022553"/>
    </source>
</evidence>
<feature type="transmembrane region" description="Helical" evidence="14">
    <location>
        <begin position="238"/>
        <end position="256"/>
    </location>
</feature>
<dbReference type="CDD" id="cd06225">
    <property type="entry name" value="HAMP"/>
    <property type="match status" value="1"/>
</dbReference>
<comment type="catalytic activity">
    <reaction evidence="1">
        <text>ATP + protein L-histidine = ADP + protein N-phospho-L-histidine.</text>
        <dbReference type="EC" id="2.7.13.3"/>
    </reaction>
</comment>
<evidence type="ECO:0000256" key="2">
    <source>
        <dbReference type="ARBA" id="ARBA00004651"/>
    </source>
</evidence>
<dbReference type="PRINTS" id="PR00344">
    <property type="entry name" value="BCTRLSENSOR"/>
</dbReference>
<evidence type="ECO:0000256" key="9">
    <source>
        <dbReference type="ARBA" id="ARBA00022777"/>
    </source>
</evidence>
<gene>
    <name evidence="17" type="ORF">H8R92_00750</name>
</gene>
<evidence type="ECO:0000256" key="10">
    <source>
        <dbReference type="ARBA" id="ARBA00022840"/>
    </source>
</evidence>
<dbReference type="Gene3D" id="1.10.287.130">
    <property type="match status" value="1"/>
</dbReference>
<feature type="domain" description="Histidine kinase" evidence="15">
    <location>
        <begin position="325"/>
        <end position="543"/>
    </location>
</feature>
<dbReference type="PROSITE" id="PS50885">
    <property type="entry name" value="HAMP"/>
    <property type="match status" value="1"/>
</dbReference>
<evidence type="ECO:0000313" key="17">
    <source>
        <dbReference type="EMBL" id="MBC5638977.1"/>
    </source>
</evidence>
<dbReference type="InterPro" id="IPR003594">
    <property type="entry name" value="HATPase_dom"/>
</dbReference>
<accession>A0A8I0AB92</accession>
<dbReference type="RefSeq" id="WP_186834402.1">
    <property type="nucleotide sequence ID" value="NZ_JACOOQ010000001.1"/>
</dbReference>
<dbReference type="EC" id="2.7.13.3" evidence="3"/>
<keyword evidence="5" id="KW-0597">Phosphoprotein</keyword>
<dbReference type="GO" id="GO:0005524">
    <property type="term" value="F:ATP binding"/>
    <property type="evidence" value="ECO:0007669"/>
    <property type="project" value="UniProtKB-KW"/>
</dbReference>
<dbReference type="SMART" id="SM00387">
    <property type="entry name" value="HATPase_c"/>
    <property type="match status" value="1"/>
</dbReference>
<dbReference type="Pfam" id="PF00512">
    <property type="entry name" value="HisKA"/>
    <property type="match status" value="1"/>
</dbReference>
<dbReference type="CDD" id="cd00075">
    <property type="entry name" value="HATPase"/>
    <property type="match status" value="1"/>
</dbReference>
<evidence type="ECO:0000256" key="13">
    <source>
        <dbReference type="ARBA" id="ARBA00023136"/>
    </source>
</evidence>
<keyword evidence="8" id="KW-0547">Nucleotide-binding</keyword>
<name>A0A8I0AB92_9CLOT</name>
<dbReference type="PROSITE" id="PS50109">
    <property type="entry name" value="HIS_KIN"/>
    <property type="match status" value="1"/>
</dbReference>
<comment type="caution">
    <text evidence="17">The sequence shown here is derived from an EMBL/GenBank/DDBJ whole genome shotgun (WGS) entry which is preliminary data.</text>
</comment>
<comment type="subcellular location">
    <subcellularLocation>
        <location evidence="2">Cell membrane</location>
        <topology evidence="2">Multi-pass membrane protein</topology>
    </subcellularLocation>
</comment>
<keyword evidence="9 17" id="KW-0418">Kinase</keyword>
<evidence type="ECO:0000256" key="11">
    <source>
        <dbReference type="ARBA" id="ARBA00022989"/>
    </source>
</evidence>
<dbReference type="InterPro" id="IPR050398">
    <property type="entry name" value="HssS/ArlS-like"/>
</dbReference>
<dbReference type="PANTHER" id="PTHR45528:SF1">
    <property type="entry name" value="SENSOR HISTIDINE KINASE CPXA"/>
    <property type="match status" value="1"/>
</dbReference>
<dbReference type="SUPFAM" id="SSF47384">
    <property type="entry name" value="Homodimeric domain of signal transducing histidine kinase"/>
    <property type="match status" value="1"/>
</dbReference>
<keyword evidence="13 14" id="KW-0472">Membrane</keyword>
<dbReference type="Gene3D" id="6.10.340.10">
    <property type="match status" value="1"/>
</dbReference>
<evidence type="ECO:0000256" key="6">
    <source>
        <dbReference type="ARBA" id="ARBA00022679"/>
    </source>
</evidence>
<dbReference type="InterPro" id="IPR003660">
    <property type="entry name" value="HAMP_dom"/>
</dbReference>
<feature type="domain" description="HAMP" evidence="16">
    <location>
        <begin position="263"/>
        <end position="310"/>
    </location>
</feature>
<dbReference type="Pfam" id="PF02518">
    <property type="entry name" value="HATPase_c"/>
    <property type="match status" value="1"/>
</dbReference>
<dbReference type="InterPro" id="IPR036097">
    <property type="entry name" value="HisK_dim/P_sf"/>
</dbReference>
<dbReference type="PANTHER" id="PTHR45528">
    <property type="entry name" value="SENSOR HISTIDINE KINASE CPXA"/>
    <property type="match status" value="1"/>
</dbReference>
<dbReference type="Gene3D" id="3.30.565.10">
    <property type="entry name" value="Histidine kinase-like ATPase, C-terminal domain"/>
    <property type="match status" value="1"/>
</dbReference>
<evidence type="ECO:0000256" key="8">
    <source>
        <dbReference type="ARBA" id="ARBA00022741"/>
    </source>
</evidence>
<protein>
    <recommendedName>
        <fullName evidence="3">histidine kinase</fullName>
        <ecNumber evidence="3">2.7.13.3</ecNumber>
    </recommendedName>
</protein>
<evidence type="ECO:0000259" key="15">
    <source>
        <dbReference type="PROSITE" id="PS50109"/>
    </source>
</evidence>
<dbReference type="CDD" id="cd00082">
    <property type="entry name" value="HisKA"/>
    <property type="match status" value="1"/>
</dbReference>
<keyword evidence="18" id="KW-1185">Reference proteome</keyword>
<dbReference type="GO" id="GO:0000155">
    <property type="term" value="F:phosphorelay sensor kinase activity"/>
    <property type="evidence" value="ECO:0007669"/>
    <property type="project" value="InterPro"/>
</dbReference>
<keyword evidence="7 14" id="KW-0812">Transmembrane</keyword>
<dbReference type="InterPro" id="IPR036890">
    <property type="entry name" value="HATPase_C_sf"/>
</dbReference>
<dbReference type="AlphaFoldDB" id="A0A8I0AB92"/>
<evidence type="ECO:0000313" key="18">
    <source>
        <dbReference type="Proteomes" id="UP000662088"/>
    </source>
</evidence>
<keyword evidence="6" id="KW-0808">Transferase</keyword>
<reference evidence="17" key="1">
    <citation type="submission" date="2020-08" db="EMBL/GenBank/DDBJ databases">
        <title>Genome public.</title>
        <authorList>
            <person name="Liu C."/>
            <person name="Sun Q."/>
        </authorList>
    </citation>
    <scope>NUCLEOTIDE SEQUENCE</scope>
    <source>
        <strain evidence="17">NSJ-42</strain>
    </source>
</reference>
<evidence type="ECO:0000256" key="12">
    <source>
        <dbReference type="ARBA" id="ARBA00023012"/>
    </source>
</evidence>
<dbReference type="SUPFAM" id="SSF55874">
    <property type="entry name" value="ATPase domain of HSP90 chaperone/DNA topoisomerase II/histidine kinase"/>
    <property type="match status" value="1"/>
</dbReference>
<dbReference type="SMART" id="SM00388">
    <property type="entry name" value="HisKA"/>
    <property type="match status" value="1"/>
</dbReference>
<evidence type="ECO:0000256" key="7">
    <source>
        <dbReference type="ARBA" id="ARBA00022692"/>
    </source>
</evidence>
<dbReference type="Proteomes" id="UP000662088">
    <property type="component" value="Unassembled WGS sequence"/>
</dbReference>
<evidence type="ECO:0000256" key="1">
    <source>
        <dbReference type="ARBA" id="ARBA00000085"/>
    </source>
</evidence>